<dbReference type="InterPro" id="IPR001940">
    <property type="entry name" value="Peptidase_S1C"/>
</dbReference>
<dbReference type="PANTHER" id="PTHR45980">
    <property type="match status" value="1"/>
</dbReference>
<dbReference type="SUPFAM" id="SSF50494">
    <property type="entry name" value="Trypsin-like serine proteases"/>
    <property type="match status" value="1"/>
</dbReference>
<gene>
    <name evidence="6" type="ORF">EVOR1521_LOCUS2795</name>
</gene>
<sequence>MRAHSQSRNSLERRCMALKTSSHEAPLPPYLFFSDVEQAVDDFEGDLVLTAAHVISDARDIRVQLLACPGASPEKFVARVVAVAHDCDLALLEVRDSRCFEGAAPMELLKPQEVLPMQSRVQVMGFPVGGDYLSITEGVLSRVEVVDYSHSRRSCLALTVDAAINAGNSGGPVVDPLTGRMTGVAHQKVVAHGVENQGHAVPPCRWRFLYGAMHGRTTEMPSLGICLQTLESRAHREKLQLQEGETGVLIMAVNQGPTDPPSVLKTGDVLLQVGKYKVDNFGAVQMFGQRVALSAAQDLFYVGDAARLLVRRGGEMLELEAKLRPSTHLVPRCIYRGQVTVEPEFFIFAGLVFTPLNADFLEQAWPHAQDRPAHLMDMYHRGVMTPEKSQAIILLNVLADDVNAGHGTGYVGAPLLESVAGRQVSDMRELVACLLDEAQRREFVEINFRMAVGPYTMVLKSAEIPEAEVRIRELYQLPSLASRNLSPAGGVVG</sequence>
<accession>A0AA36HQG5</accession>
<reference evidence="6" key="1">
    <citation type="submission" date="2023-08" db="EMBL/GenBank/DDBJ databases">
        <authorList>
            <person name="Chen Y."/>
            <person name="Shah S."/>
            <person name="Dougan E. K."/>
            <person name="Thang M."/>
            <person name="Chan C."/>
        </authorList>
    </citation>
    <scope>NUCLEOTIDE SEQUENCE</scope>
</reference>
<dbReference type="Gene3D" id="2.30.42.10">
    <property type="match status" value="1"/>
</dbReference>
<keyword evidence="3" id="KW-0378">Hydrolase</keyword>
<dbReference type="InterPro" id="IPR009003">
    <property type="entry name" value="Peptidase_S1_PA"/>
</dbReference>
<keyword evidence="4" id="KW-0720">Serine protease</keyword>
<keyword evidence="2" id="KW-0645">Protease</keyword>
<feature type="domain" description="Protease Do-like PDZ" evidence="5">
    <location>
        <begin position="338"/>
        <end position="483"/>
    </location>
</feature>
<dbReference type="GO" id="GO:0004252">
    <property type="term" value="F:serine-type endopeptidase activity"/>
    <property type="evidence" value="ECO:0007669"/>
    <property type="project" value="InterPro"/>
</dbReference>
<protein>
    <recommendedName>
        <fullName evidence="5">Protease Do-like PDZ domain-containing protein</fullName>
    </recommendedName>
</protein>
<evidence type="ECO:0000256" key="3">
    <source>
        <dbReference type="ARBA" id="ARBA00022801"/>
    </source>
</evidence>
<dbReference type="InterPro" id="IPR046449">
    <property type="entry name" value="DEGP_PDZ_sf"/>
</dbReference>
<comment type="caution">
    <text evidence="6">The sequence shown here is derived from an EMBL/GenBank/DDBJ whole genome shotgun (WGS) entry which is preliminary data.</text>
</comment>
<evidence type="ECO:0000256" key="4">
    <source>
        <dbReference type="ARBA" id="ARBA00022825"/>
    </source>
</evidence>
<dbReference type="Pfam" id="PF17815">
    <property type="entry name" value="PDZ_3"/>
    <property type="match status" value="1"/>
</dbReference>
<dbReference type="Pfam" id="PF13365">
    <property type="entry name" value="Trypsin_2"/>
    <property type="match status" value="1"/>
</dbReference>
<dbReference type="Gene3D" id="3.20.190.20">
    <property type="match status" value="1"/>
</dbReference>
<proteinExistence type="inferred from homology"/>
<dbReference type="SUPFAM" id="SSF50156">
    <property type="entry name" value="PDZ domain-like"/>
    <property type="match status" value="1"/>
</dbReference>
<comment type="similarity">
    <text evidence="1">Belongs to the peptidase S1C family.</text>
</comment>
<dbReference type="PRINTS" id="PR00834">
    <property type="entry name" value="PROTEASES2C"/>
</dbReference>
<dbReference type="Gene3D" id="2.40.10.120">
    <property type="match status" value="1"/>
</dbReference>
<evidence type="ECO:0000259" key="5">
    <source>
        <dbReference type="Pfam" id="PF17815"/>
    </source>
</evidence>
<dbReference type="PANTHER" id="PTHR45980:SF9">
    <property type="entry name" value="PROTEASE DO-LIKE 10, MITOCHONDRIAL-RELATED"/>
    <property type="match status" value="1"/>
</dbReference>
<dbReference type="EMBL" id="CAUJNA010000157">
    <property type="protein sequence ID" value="CAJ1372802.1"/>
    <property type="molecule type" value="Genomic_DNA"/>
</dbReference>
<dbReference type="InterPro" id="IPR036034">
    <property type="entry name" value="PDZ_sf"/>
</dbReference>
<keyword evidence="7" id="KW-1185">Reference proteome</keyword>
<name>A0AA36HQG5_9DINO</name>
<dbReference type="AlphaFoldDB" id="A0AA36HQG5"/>
<organism evidence="6 7">
    <name type="scientific">Effrenium voratum</name>
    <dbReference type="NCBI Taxonomy" id="2562239"/>
    <lineage>
        <taxon>Eukaryota</taxon>
        <taxon>Sar</taxon>
        <taxon>Alveolata</taxon>
        <taxon>Dinophyceae</taxon>
        <taxon>Suessiales</taxon>
        <taxon>Symbiodiniaceae</taxon>
        <taxon>Effrenium</taxon>
    </lineage>
</organism>
<evidence type="ECO:0000313" key="7">
    <source>
        <dbReference type="Proteomes" id="UP001178507"/>
    </source>
</evidence>
<evidence type="ECO:0000256" key="1">
    <source>
        <dbReference type="ARBA" id="ARBA00010541"/>
    </source>
</evidence>
<evidence type="ECO:0000313" key="6">
    <source>
        <dbReference type="EMBL" id="CAJ1372802.1"/>
    </source>
</evidence>
<dbReference type="GO" id="GO:0006508">
    <property type="term" value="P:proteolysis"/>
    <property type="evidence" value="ECO:0007669"/>
    <property type="project" value="UniProtKB-KW"/>
</dbReference>
<evidence type="ECO:0000256" key="2">
    <source>
        <dbReference type="ARBA" id="ARBA00022670"/>
    </source>
</evidence>
<dbReference type="Proteomes" id="UP001178507">
    <property type="component" value="Unassembled WGS sequence"/>
</dbReference>
<dbReference type="InterPro" id="IPR041517">
    <property type="entry name" value="DEGP_PDZ"/>
</dbReference>